<keyword evidence="4" id="KW-0804">Transcription</keyword>
<evidence type="ECO:0000259" key="7">
    <source>
        <dbReference type="PROSITE" id="PS50066"/>
    </source>
</evidence>
<accession>A0ABD3BIA2</accession>
<evidence type="ECO:0000256" key="1">
    <source>
        <dbReference type="ARBA" id="ARBA00004123"/>
    </source>
</evidence>
<comment type="caution">
    <text evidence="8">The sequence shown here is derived from an EMBL/GenBank/DDBJ whole genome shotgun (WGS) entry which is preliminary data.</text>
</comment>
<evidence type="ECO:0000313" key="8">
    <source>
        <dbReference type="EMBL" id="KAL3616924.1"/>
    </source>
</evidence>
<dbReference type="Pfam" id="PF00319">
    <property type="entry name" value="SRF-TF"/>
    <property type="match status" value="1"/>
</dbReference>
<evidence type="ECO:0000256" key="2">
    <source>
        <dbReference type="ARBA" id="ARBA00023015"/>
    </source>
</evidence>
<feature type="coiled-coil region" evidence="6">
    <location>
        <begin position="101"/>
        <end position="167"/>
    </location>
</feature>
<dbReference type="EMBL" id="JAVIJP010000087">
    <property type="protein sequence ID" value="KAL3616924.1"/>
    <property type="molecule type" value="Genomic_DNA"/>
</dbReference>
<sequence length="226" mass="25096">MAPPQTKRKSLGRQKIQMKLIEDENARTVSFSKRRSGLFKKAAEFSVLCGAQVAIILFSLSGRAYSFGHPTVESVINRLRNGNPMPNWQEAQDMEARSARIAELRESCDRKNKALEKKKRRAKELKAALESSVLSDEKLSRLDVNGLEDLKEKLEKLRDEVQRMKAVKLSDGAGPSRAMDVDVTEPLISDQVNPTNVGGVAEPSGSKEINLANIEVSPIPADWLKL</sequence>
<dbReference type="FunFam" id="3.40.1810.10:FF:000006">
    <property type="entry name" value="Agamous-like MADS-box protein AGL62"/>
    <property type="match status" value="1"/>
</dbReference>
<comment type="subcellular location">
    <subcellularLocation>
        <location evidence="1">Nucleus</location>
    </subcellularLocation>
</comment>
<keyword evidence="3" id="KW-0238">DNA-binding</keyword>
<evidence type="ECO:0000256" key="5">
    <source>
        <dbReference type="ARBA" id="ARBA00023242"/>
    </source>
</evidence>
<dbReference type="PANTHER" id="PTHR11945:SF776">
    <property type="entry name" value="AGAMOUS-LIKE 50-RELATED"/>
    <property type="match status" value="1"/>
</dbReference>
<keyword evidence="2" id="KW-0805">Transcription regulation</keyword>
<dbReference type="InterPro" id="IPR002100">
    <property type="entry name" value="TF_MADSbox"/>
</dbReference>
<dbReference type="SUPFAM" id="SSF55455">
    <property type="entry name" value="SRF-like"/>
    <property type="match status" value="1"/>
</dbReference>
<dbReference type="PROSITE" id="PS50066">
    <property type="entry name" value="MADS_BOX_2"/>
    <property type="match status" value="1"/>
</dbReference>
<keyword evidence="6" id="KW-0175">Coiled coil</keyword>
<dbReference type="GO" id="GO:0003677">
    <property type="term" value="F:DNA binding"/>
    <property type="evidence" value="ECO:0007669"/>
    <property type="project" value="UniProtKB-KW"/>
</dbReference>
<evidence type="ECO:0000313" key="9">
    <source>
        <dbReference type="Proteomes" id="UP001632038"/>
    </source>
</evidence>
<gene>
    <name evidence="8" type="ORF">CASFOL_039318</name>
</gene>
<evidence type="ECO:0000256" key="6">
    <source>
        <dbReference type="SAM" id="Coils"/>
    </source>
</evidence>
<protein>
    <recommendedName>
        <fullName evidence="7">MADS-box domain-containing protein</fullName>
    </recommendedName>
</protein>
<dbReference type="Gene3D" id="3.40.1810.10">
    <property type="entry name" value="Transcription factor, MADS-box"/>
    <property type="match status" value="1"/>
</dbReference>
<keyword evidence="5" id="KW-0539">Nucleus</keyword>
<name>A0ABD3BIA2_9LAMI</name>
<dbReference type="PRINTS" id="PR00404">
    <property type="entry name" value="MADSDOMAIN"/>
</dbReference>
<keyword evidence="9" id="KW-1185">Reference proteome</keyword>
<evidence type="ECO:0000256" key="3">
    <source>
        <dbReference type="ARBA" id="ARBA00023125"/>
    </source>
</evidence>
<evidence type="ECO:0000256" key="4">
    <source>
        <dbReference type="ARBA" id="ARBA00023163"/>
    </source>
</evidence>
<dbReference type="Proteomes" id="UP001632038">
    <property type="component" value="Unassembled WGS sequence"/>
</dbReference>
<organism evidence="8 9">
    <name type="scientific">Castilleja foliolosa</name>
    <dbReference type="NCBI Taxonomy" id="1961234"/>
    <lineage>
        <taxon>Eukaryota</taxon>
        <taxon>Viridiplantae</taxon>
        <taxon>Streptophyta</taxon>
        <taxon>Embryophyta</taxon>
        <taxon>Tracheophyta</taxon>
        <taxon>Spermatophyta</taxon>
        <taxon>Magnoliopsida</taxon>
        <taxon>eudicotyledons</taxon>
        <taxon>Gunneridae</taxon>
        <taxon>Pentapetalae</taxon>
        <taxon>asterids</taxon>
        <taxon>lamiids</taxon>
        <taxon>Lamiales</taxon>
        <taxon>Orobanchaceae</taxon>
        <taxon>Pedicularideae</taxon>
        <taxon>Castillejinae</taxon>
        <taxon>Castilleja</taxon>
    </lineage>
</organism>
<dbReference type="SMART" id="SM00432">
    <property type="entry name" value="MADS"/>
    <property type="match status" value="1"/>
</dbReference>
<dbReference type="PANTHER" id="PTHR11945">
    <property type="entry name" value="MADS BOX PROTEIN"/>
    <property type="match status" value="1"/>
</dbReference>
<reference evidence="9" key="1">
    <citation type="journal article" date="2024" name="IScience">
        <title>Strigolactones Initiate the Formation of Haustorium-like Structures in Castilleja.</title>
        <authorList>
            <person name="Buerger M."/>
            <person name="Peterson D."/>
            <person name="Chory J."/>
        </authorList>
    </citation>
    <scope>NUCLEOTIDE SEQUENCE [LARGE SCALE GENOMIC DNA]</scope>
</reference>
<feature type="domain" description="MADS-box" evidence="7">
    <location>
        <begin position="11"/>
        <end position="71"/>
    </location>
</feature>
<dbReference type="GO" id="GO:0005634">
    <property type="term" value="C:nucleus"/>
    <property type="evidence" value="ECO:0007669"/>
    <property type="project" value="UniProtKB-SubCell"/>
</dbReference>
<dbReference type="AlphaFoldDB" id="A0ABD3BIA2"/>
<proteinExistence type="predicted"/>
<dbReference type="InterPro" id="IPR036879">
    <property type="entry name" value="TF_MADSbox_sf"/>
</dbReference>